<keyword evidence="1" id="KW-0472">Membrane</keyword>
<proteinExistence type="predicted"/>
<dbReference type="GO" id="GO:0006313">
    <property type="term" value="P:DNA transposition"/>
    <property type="evidence" value="ECO:0007669"/>
    <property type="project" value="InterPro"/>
</dbReference>
<dbReference type="GO" id="GO:0004803">
    <property type="term" value="F:transposase activity"/>
    <property type="evidence" value="ECO:0007669"/>
    <property type="project" value="InterPro"/>
</dbReference>
<gene>
    <name evidence="3" type="ORF">B1A_07488</name>
</gene>
<feature type="domain" description="Transposase IS4-like" evidence="2">
    <location>
        <begin position="6"/>
        <end position="177"/>
    </location>
</feature>
<keyword evidence="1" id="KW-1133">Transmembrane helix</keyword>
<dbReference type="GO" id="GO:0003677">
    <property type="term" value="F:DNA binding"/>
    <property type="evidence" value="ECO:0007669"/>
    <property type="project" value="InterPro"/>
</dbReference>
<evidence type="ECO:0000313" key="3">
    <source>
        <dbReference type="EMBL" id="EQD68058.1"/>
    </source>
</evidence>
<reference evidence="3" key="2">
    <citation type="journal article" date="2014" name="ISME J.">
        <title>Microbial stratification in low pH oxic and suboxic macroscopic growths along an acid mine drainage.</title>
        <authorList>
            <person name="Mendez-Garcia C."/>
            <person name="Mesa V."/>
            <person name="Sprenger R.R."/>
            <person name="Richter M."/>
            <person name="Diez M.S."/>
            <person name="Solano J."/>
            <person name="Bargiela R."/>
            <person name="Golyshina O.V."/>
            <person name="Manteca A."/>
            <person name="Ramos J.L."/>
            <person name="Gallego J.R."/>
            <person name="Llorente I."/>
            <person name="Martins Dos Santos V.A."/>
            <person name="Jensen O.N."/>
            <person name="Pelaez A.I."/>
            <person name="Sanchez J."/>
            <person name="Ferrer M."/>
        </authorList>
    </citation>
    <scope>NUCLEOTIDE SEQUENCE</scope>
</reference>
<protein>
    <submittedName>
        <fullName evidence="3">Transposase</fullName>
    </submittedName>
</protein>
<feature type="non-terminal residue" evidence="3">
    <location>
        <position position="1"/>
    </location>
</feature>
<dbReference type="EMBL" id="AUZX01005394">
    <property type="protein sequence ID" value="EQD68058.1"/>
    <property type="molecule type" value="Genomic_DNA"/>
</dbReference>
<organism evidence="3">
    <name type="scientific">mine drainage metagenome</name>
    <dbReference type="NCBI Taxonomy" id="410659"/>
    <lineage>
        <taxon>unclassified sequences</taxon>
        <taxon>metagenomes</taxon>
        <taxon>ecological metagenomes</taxon>
    </lineage>
</organism>
<dbReference type="InterPro" id="IPR002559">
    <property type="entry name" value="Transposase_11"/>
</dbReference>
<sequence length="244" mass="28258">KSFDFLMDQYDLKNATIIAYRGLSSYELTERMKKRKTGFIVALRRNMNVIDYGIPMDGNFIYHGRGINSSRTKTEHGYLYLYEDVIMRGEEETNYISSVQEGSRTADQLNDARKRFGKISILSSLLRDPEEIFNLYKDREEVEQAFDAMKNDLENDKTYLQDAIAVRGYFFISFLSLYVYFSILQLLKSHGLHPKISVKEALLELSKIYAITRGARRSLSEVPLKSAKLAETLGIKLYPKILRN</sequence>
<dbReference type="Pfam" id="PF01609">
    <property type="entry name" value="DDE_Tnp_1"/>
    <property type="match status" value="1"/>
</dbReference>
<evidence type="ECO:0000256" key="1">
    <source>
        <dbReference type="SAM" id="Phobius"/>
    </source>
</evidence>
<feature type="transmembrane region" description="Helical" evidence="1">
    <location>
        <begin position="168"/>
        <end position="187"/>
    </location>
</feature>
<evidence type="ECO:0000259" key="2">
    <source>
        <dbReference type="Pfam" id="PF01609"/>
    </source>
</evidence>
<name>T1BHG0_9ZZZZ</name>
<accession>T1BHG0</accession>
<keyword evidence="1" id="KW-0812">Transmembrane</keyword>
<dbReference type="AlphaFoldDB" id="T1BHG0"/>
<comment type="caution">
    <text evidence="3">The sequence shown here is derived from an EMBL/GenBank/DDBJ whole genome shotgun (WGS) entry which is preliminary data.</text>
</comment>
<reference evidence="3" key="1">
    <citation type="submission" date="2013-08" db="EMBL/GenBank/DDBJ databases">
        <authorList>
            <person name="Mendez C."/>
            <person name="Richter M."/>
            <person name="Ferrer M."/>
            <person name="Sanchez J."/>
        </authorList>
    </citation>
    <scope>NUCLEOTIDE SEQUENCE</scope>
</reference>